<feature type="active site" description="Charge relay system" evidence="15">
    <location>
        <position position="284"/>
    </location>
</feature>
<evidence type="ECO:0000313" key="18">
    <source>
        <dbReference type="EMBL" id="CAF9912746.1"/>
    </source>
</evidence>
<dbReference type="GO" id="GO:0008240">
    <property type="term" value="F:tripeptidyl-peptidase activity"/>
    <property type="evidence" value="ECO:0007669"/>
    <property type="project" value="UniProtKB-EC"/>
</dbReference>
<keyword evidence="9 15" id="KW-0378">Hydrolase</keyword>
<evidence type="ECO:0000256" key="6">
    <source>
        <dbReference type="ARBA" id="ARBA00022670"/>
    </source>
</evidence>
<dbReference type="EC" id="3.4.14.10" evidence="4"/>
<gene>
    <name evidence="18" type="ORF">GOMPHAMPRED_007758</name>
</gene>
<evidence type="ECO:0000256" key="9">
    <source>
        <dbReference type="ARBA" id="ARBA00022801"/>
    </source>
</evidence>
<dbReference type="InterPro" id="IPR030400">
    <property type="entry name" value="Sedolisin_dom"/>
</dbReference>
<keyword evidence="10 15" id="KW-0720">Serine protease</keyword>
<dbReference type="AlphaFoldDB" id="A0A8H3ESN2"/>
<keyword evidence="6 15" id="KW-0645">Protease</keyword>
<name>A0A8H3ESN2_9LECA</name>
<keyword evidence="13" id="KW-0865">Zymogen</keyword>
<accession>A0A8H3ESN2</accession>
<dbReference type="Pfam" id="PF09286">
    <property type="entry name" value="Pro-kuma_activ"/>
    <property type="match status" value="1"/>
</dbReference>
<evidence type="ECO:0000256" key="8">
    <source>
        <dbReference type="ARBA" id="ARBA00022729"/>
    </source>
</evidence>
<keyword evidence="12" id="KW-0843">Virulence</keyword>
<dbReference type="PANTHER" id="PTHR14218">
    <property type="entry name" value="PROTEASE S8 TRIPEPTIDYL PEPTIDASE I CLN2"/>
    <property type="match status" value="1"/>
</dbReference>
<keyword evidence="8 16" id="KW-0732">Signal</keyword>
<evidence type="ECO:0000256" key="4">
    <source>
        <dbReference type="ARBA" id="ARBA00012462"/>
    </source>
</evidence>
<feature type="binding site" evidence="15">
    <location>
        <position position="540"/>
    </location>
    <ligand>
        <name>Ca(2+)</name>
        <dbReference type="ChEBI" id="CHEBI:29108"/>
    </ligand>
</feature>
<keyword evidence="19" id="KW-1185">Reference proteome</keyword>
<feature type="signal peptide" evidence="16">
    <location>
        <begin position="1"/>
        <end position="19"/>
    </location>
</feature>
<evidence type="ECO:0000256" key="3">
    <source>
        <dbReference type="ARBA" id="ARBA00004239"/>
    </source>
</evidence>
<evidence type="ECO:0000256" key="11">
    <source>
        <dbReference type="ARBA" id="ARBA00022837"/>
    </source>
</evidence>
<proteinExistence type="predicted"/>
<dbReference type="GO" id="GO:0004252">
    <property type="term" value="F:serine-type endopeptidase activity"/>
    <property type="evidence" value="ECO:0007669"/>
    <property type="project" value="UniProtKB-UniRule"/>
</dbReference>
<dbReference type="InterPro" id="IPR036852">
    <property type="entry name" value="Peptidase_S8/S53_dom_sf"/>
</dbReference>
<dbReference type="GO" id="GO:0046872">
    <property type="term" value="F:metal ion binding"/>
    <property type="evidence" value="ECO:0007669"/>
    <property type="project" value="UniProtKB-UniRule"/>
</dbReference>
<dbReference type="FunFam" id="3.40.50.200:FF:000015">
    <property type="entry name" value="Tripeptidyl peptidase A"/>
    <property type="match status" value="1"/>
</dbReference>
<evidence type="ECO:0000256" key="1">
    <source>
        <dbReference type="ARBA" id="ARBA00001910"/>
    </source>
</evidence>
<feature type="binding site" evidence="15">
    <location>
        <position position="578"/>
    </location>
    <ligand>
        <name>Ca(2+)</name>
        <dbReference type="ChEBI" id="CHEBI:29108"/>
    </ligand>
</feature>
<comment type="caution">
    <text evidence="18">The sequence shown here is derived from an EMBL/GenBank/DDBJ whole genome shotgun (WGS) entry which is preliminary data.</text>
</comment>
<keyword evidence="7 15" id="KW-0479">Metal-binding</keyword>
<dbReference type="CDD" id="cd04056">
    <property type="entry name" value="Peptidases_S53"/>
    <property type="match status" value="1"/>
</dbReference>
<organism evidence="18 19">
    <name type="scientific">Gomphillus americanus</name>
    <dbReference type="NCBI Taxonomy" id="1940652"/>
    <lineage>
        <taxon>Eukaryota</taxon>
        <taxon>Fungi</taxon>
        <taxon>Dikarya</taxon>
        <taxon>Ascomycota</taxon>
        <taxon>Pezizomycotina</taxon>
        <taxon>Lecanoromycetes</taxon>
        <taxon>OSLEUM clade</taxon>
        <taxon>Ostropomycetidae</taxon>
        <taxon>Ostropales</taxon>
        <taxon>Graphidaceae</taxon>
        <taxon>Gomphilloideae</taxon>
        <taxon>Gomphillus</taxon>
    </lineage>
</organism>
<feature type="domain" description="Peptidase S53" evidence="17">
    <location>
        <begin position="205"/>
        <end position="598"/>
    </location>
</feature>
<comment type="cofactor">
    <cofactor evidence="15">
        <name>Ca(2+)</name>
        <dbReference type="ChEBI" id="CHEBI:29108"/>
    </cofactor>
    <text evidence="15">Binds 1 Ca(2+) ion per subunit.</text>
</comment>
<comment type="subcellular location">
    <subcellularLocation>
        <location evidence="3">Secreted</location>
        <location evidence="3">Extracellular space</location>
    </subcellularLocation>
</comment>
<sequence length="599" mass="64112">MQLTLHVFAGLLSISPALASVLSETLKNAPLGWTHVGASTASKQISISIALKQQNEAQFYSKLHSVSDPASAEYGAWLEKEDVDAMLKPADASKTAVLSWLKGASIHQIETDDYFVHFATDVSTANKLLGANYQNYHLNGVTKIRTLGYTINHDVADHIALVHPTTFFGNTKAYRPVAHFQNVEDRELKARLTSPSIISPTCQAEITPSCLWQLYNTVGYTADPKSGSVIGFGSFLSQTARYVDVAQYLSENKLPFRNYTTISVNGAVDNQTVDDVNHGEANLDAQNIIGVTQSQLPVIQYLTAGSPPFNPNIDTQTDTNEPYLPYYSYLLKQPNSKLPQVITNSYGDEEDTVPKSYATYVCNQIAQLGSRGITILESSGDIGVGAGCRTTSGAVRFNAIFPATCPYLTAVGGTQELTPEIAWTSSSGGFSDYFARPSYQDSAIALYKTKIPAAIQQYYSAYTNFSGRGFPDVAAHSLLPFYSIVDEGSDTLTGGTSAASPVWGAIVGLLNDARLRNNKKPLGFLNPWLYSSGYKSLTDINGGAAVGCNGVNGQSDSPIGPGAGIVPGAAWNATDGWDPATGLGTPNFALLKTAVLALK</sequence>
<dbReference type="PANTHER" id="PTHR14218:SF34">
    <property type="entry name" value="TRIPEPTIDYL-PEPTIDASE SED4"/>
    <property type="match status" value="1"/>
</dbReference>
<dbReference type="SUPFAM" id="SSF52743">
    <property type="entry name" value="Subtilisin-like"/>
    <property type="match status" value="1"/>
</dbReference>
<dbReference type="SMART" id="SM00944">
    <property type="entry name" value="Pro-kuma_activ"/>
    <property type="match status" value="1"/>
</dbReference>
<keyword evidence="5" id="KW-0964">Secreted</keyword>
<reference evidence="18" key="1">
    <citation type="submission" date="2021-03" db="EMBL/GenBank/DDBJ databases">
        <authorList>
            <person name="Tagirdzhanova G."/>
        </authorList>
    </citation>
    <scope>NUCLEOTIDE SEQUENCE</scope>
</reference>
<evidence type="ECO:0000256" key="5">
    <source>
        <dbReference type="ARBA" id="ARBA00022525"/>
    </source>
</evidence>
<dbReference type="InterPro" id="IPR050819">
    <property type="entry name" value="Tripeptidyl-peptidase_I"/>
</dbReference>
<keyword evidence="14" id="KW-0325">Glycoprotein</keyword>
<dbReference type="SUPFAM" id="SSF54897">
    <property type="entry name" value="Protease propeptides/inhibitors"/>
    <property type="match status" value="1"/>
</dbReference>
<evidence type="ECO:0000256" key="7">
    <source>
        <dbReference type="ARBA" id="ARBA00022723"/>
    </source>
</evidence>
<evidence type="ECO:0000256" key="12">
    <source>
        <dbReference type="ARBA" id="ARBA00023026"/>
    </source>
</evidence>
<comment type="catalytic activity">
    <reaction evidence="1">
        <text>Release of an N-terminal tripeptide from a polypeptide.</text>
        <dbReference type="EC" id="3.4.14.10"/>
    </reaction>
</comment>
<dbReference type="OrthoDB" id="409122at2759"/>
<dbReference type="PROSITE" id="PS51695">
    <property type="entry name" value="SEDOLISIN"/>
    <property type="match status" value="1"/>
</dbReference>
<dbReference type="GO" id="GO:0005576">
    <property type="term" value="C:extracellular region"/>
    <property type="evidence" value="ECO:0007669"/>
    <property type="project" value="UniProtKB-SubCell"/>
</dbReference>
<evidence type="ECO:0000256" key="10">
    <source>
        <dbReference type="ARBA" id="ARBA00022825"/>
    </source>
</evidence>
<evidence type="ECO:0000256" key="2">
    <source>
        <dbReference type="ARBA" id="ARBA00002451"/>
    </source>
</evidence>
<dbReference type="Gene3D" id="3.40.50.200">
    <property type="entry name" value="Peptidase S8/S53 domain"/>
    <property type="match status" value="1"/>
</dbReference>
<feature type="binding site" evidence="15">
    <location>
        <position position="539"/>
    </location>
    <ligand>
        <name>Ca(2+)</name>
        <dbReference type="ChEBI" id="CHEBI:29108"/>
    </ligand>
</feature>
<dbReference type="Proteomes" id="UP000664169">
    <property type="component" value="Unassembled WGS sequence"/>
</dbReference>
<evidence type="ECO:0000256" key="16">
    <source>
        <dbReference type="SAM" id="SignalP"/>
    </source>
</evidence>
<feature type="binding site" evidence="15">
    <location>
        <position position="576"/>
    </location>
    <ligand>
        <name>Ca(2+)</name>
        <dbReference type="ChEBI" id="CHEBI:29108"/>
    </ligand>
</feature>
<feature type="active site" description="Charge relay system" evidence="15">
    <location>
        <position position="280"/>
    </location>
</feature>
<evidence type="ECO:0000256" key="14">
    <source>
        <dbReference type="ARBA" id="ARBA00023180"/>
    </source>
</evidence>
<dbReference type="InterPro" id="IPR015366">
    <property type="entry name" value="S53_propep"/>
</dbReference>
<dbReference type="CDD" id="cd11377">
    <property type="entry name" value="Pro-peptidase_S53"/>
    <property type="match status" value="1"/>
</dbReference>
<evidence type="ECO:0000259" key="17">
    <source>
        <dbReference type="PROSITE" id="PS51695"/>
    </source>
</evidence>
<evidence type="ECO:0000313" key="19">
    <source>
        <dbReference type="Proteomes" id="UP000664169"/>
    </source>
</evidence>
<protein>
    <recommendedName>
        <fullName evidence="4">tripeptidyl-peptidase II</fullName>
        <ecNumber evidence="4">3.4.14.10</ecNumber>
    </recommendedName>
</protein>
<feature type="active site" description="Charge relay system" evidence="15">
    <location>
        <position position="497"/>
    </location>
</feature>
<feature type="chain" id="PRO_5034816701" description="tripeptidyl-peptidase II" evidence="16">
    <location>
        <begin position="20"/>
        <end position="599"/>
    </location>
</feature>
<dbReference type="GO" id="GO:0006508">
    <property type="term" value="P:proteolysis"/>
    <property type="evidence" value="ECO:0007669"/>
    <property type="project" value="UniProtKB-KW"/>
</dbReference>
<dbReference type="EMBL" id="CAJPDQ010000007">
    <property type="protein sequence ID" value="CAF9912746.1"/>
    <property type="molecule type" value="Genomic_DNA"/>
</dbReference>
<keyword evidence="11 15" id="KW-0106">Calcium</keyword>
<comment type="function">
    <text evidence="2">Secreted tripeptidyl-peptidase which degrades proteins at acidic pHs and is involved in virulence.</text>
</comment>
<evidence type="ECO:0000256" key="13">
    <source>
        <dbReference type="ARBA" id="ARBA00023145"/>
    </source>
</evidence>
<evidence type="ECO:0000256" key="15">
    <source>
        <dbReference type="PROSITE-ProRule" id="PRU01032"/>
    </source>
</evidence>